<gene>
    <name evidence="2" type="ORF">HBH25_02625</name>
</gene>
<dbReference type="EMBL" id="JAAVJI010000001">
    <property type="protein sequence ID" value="NJO99759.1"/>
    <property type="molecule type" value="Genomic_DNA"/>
</dbReference>
<accession>A0ABX0Y8W5</accession>
<dbReference type="RefSeq" id="WP_168081188.1">
    <property type="nucleotide sequence ID" value="NZ_JAAVJI010000001.1"/>
</dbReference>
<reference evidence="2 3" key="1">
    <citation type="submission" date="2020-03" db="EMBL/GenBank/DDBJ databases">
        <authorList>
            <person name="Wang L."/>
            <person name="He N."/>
            <person name="Li Y."/>
            <person name="Fang Y."/>
            <person name="Zhang F."/>
        </authorList>
    </citation>
    <scope>NUCLEOTIDE SEQUENCE [LARGE SCALE GENOMIC DNA]</scope>
    <source>
        <strain evidence="3">hsmgli-8</strain>
    </source>
</reference>
<sequence length="56" mass="5675">MAKTGNSNPGNFANDKEKAAEAGRKGGQASSGNTSTTGKSSDSQRKGDQSSNSRRG</sequence>
<evidence type="ECO:0000313" key="3">
    <source>
        <dbReference type="Proteomes" id="UP000746535"/>
    </source>
</evidence>
<proteinExistence type="predicted"/>
<feature type="region of interest" description="Disordered" evidence="1">
    <location>
        <begin position="1"/>
        <end position="56"/>
    </location>
</feature>
<feature type="compositionally biased region" description="Low complexity" evidence="1">
    <location>
        <begin position="30"/>
        <end position="41"/>
    </location>
</feature>
<dbReference type="Pfam" id="PF10685">
    <property type="entry name" value="KGG"/>
    <property type="match status" value="1"/>
</dbReference>
<evidence type="ECO:0000313" key="2">
    <source>
        <dbReference type="EMBL" id="NJO99759.1"/>
    </source>
</evidence>
<feature type="compositionally biased region" description="Basic and acidic residues" evidence="1">
    <location>
        <begin position="14"/>
        <end position="24"/>
    </location>
</feature>
<dbReference type="Proteomes" id="UP000746535">
    <property type="component" value="Unassembled WGS sequence"/>
</dbReference>
<feature type="compositionally biased region" description="Polar residues" evidence="1">
    <location>
        <begin position="1"/>
        <end position="11"/>
    </location>
</feature>
<keyword evidence="3" id="KW-1185">Reference proteome</keyword>
<comment type="caution">
    <text evidence="2">The sequence shown here is derived from an EMBL/GenBank/DDBJ whole genome shotgun (WGS) entry which is preliminary data.</text>
</comment>
<evidence type="ECO:0000256" key="1">
    <source>
        <dbReference type="SAM" id="MobiDB-lite"/>
    </source>
</evidence>
<protein>
    <submittedName>
        <fullName evidence="2">General stress protein</fullName>
    </submittedName>
</protein>
<dbReference type="InterPro" id="IPR019626">
    <property type="entry name" value="Stress-induced_KGG_rpt"/>
</dbReference>
<organism evidence="2 3">
    <name type="scientific">Pseudomonas quercus</name>
    <dbReference type="NCBI Taxonomy" id="2722792"/>
    <lineage>
        <taxon>Bacteria</taxon>
        <taxon>Pseudomonadati</taxon>
        <taxon>Pseudomonadota</taxon>
        <taxon>Gammaproteobacteria</taxon>
        <taxon>Pseudomonadales</taxon>
        <taxon>Pseudomonadaceae</taxon>
        <taxon>Pseudomonas</taxon>
    </lineage>
</organism>
<name>A0ABX0Y8W5_9PSED</name>